<evidence type="ECO:0000313" key="3">
    <source>
        <dbReference type="Proteomes" id="UP000332933"/>
    </source>
</evidence>
<organism evidence="2 3">
    <name type="scientific">Aphanomyces stellatus</name>
    <dbReference type="NCBI Taxonomy" id="120398"/>
    <lineage>
        <taxon>Eukaryota</taxon>
        <taxon>Sar</taxon>
        <taxon>Stramenopiles</taxon>
        <taxon>Oomycota</taxon>
        <taxon>Saprolegniomycetes</taxon>
        <taxon>Saprolegniales</taxon>
        <taxon>Verrucalvaceae</taxon>
        <taxon>Aphanomyces</taxon>
    </lineage>
</organism>
<dbReference type="SUPFAM" id="SSF48403">
    <property type="entry name" value="Ankyrin repeat"/>
    <property type="match status" value="1"/>
</dbReference>
<dbReference type="Gene3D" id="1.25.40.20">
    <property type="entry name" value="Ankyrin repeat-containing domain"/>
    <property type="match status" value="2"/>
</dbReference>
<reference evidence="2 3" key="1">
    <citation type="submission" date="2019-03" db="EMBL/GenBank/DDBJ databases">
        <authorList>
            <person name="Gaulin E."/>
            <person name="Dumas B."/>
        </authorList>
    </citation>
    <scope>NUCLEOTIDE SEQUENCE [LARGE SCALE GENOMIC DNA]</scope>
    <source>
        <strain evidence="2">CBS 568.67</strain>
    </source>
</reference>
<dbReference type="Pfam" id="PF12796">
    <property type="entry name" value="Ank_2"/>
    <property type="match status" value="2"/>
</dbReference>
<dbReference type="InterPro" id="IPR002110">
    <property type="entry name" value="Ankyrin_rpt"/>
</dbReference>
<dbReference type="EMBL" id="CAADRA010007408">
    <property type="protein sequence ID" value="VFU00878.1"/>
    <property type="molecule type" value="Genomic_DNA"/>
</dbReference>
<reference evidence="1" key="2">
    <citation type="submission" date="2019-06" db="EMBL/GenBank/DDBJ databases">
        <title>Genomics analysis of Aphanomyces spp. identifies a new class of oomycete effector associated with host adaptation.</title>
        <authorList>
            <person name="Gaulin E."/>
        </authorList>
    </citation>
    <scope>NUCLEOTIDE SEQUENCE</scope>
    <source>
        <strain evidence="1">CBS 578.67</strain>
    </source>
</reference>
<name>A0A485LQM2_9STRA</name>
<dbReference type="EMBL" id="VJMH01007382">
    <property type="protein sequence ID" value="KAF0683727.1"/>
    <property type="molecule type" value="Genomic_DNA"/>
</dbReference>
<proteinExistence type="predicted"/>
<sequence>MMASIVGVLTSPPLTQLISSFQDGVSEAVYAIQHCISSWHCIDGVHGRLNQRPKSVKLPWLSRGGGVNIHMDELESIMAVRHAVMAPLLTSKQVSLLHDLLATDTYARALIAEYAAFYGRLDLFKMVLQHAQGRSWDYVHKYVEYSTRSRITMESVYTGHSKTYRSTTGSLHQLAAYHGHDCIVEALRGTNATSYSIENAWGGPDEYSDIHVAAERGNIAHLNFILNNIDRDGRTKTSVEADLLDAMASEGRLQIVDALCQHGVSATTRAMDEAAANGHVDVVKLLYENDSKCTTAAMDGAAANGHDDIVRFLHVNRTEGCTVEAMNAYAARGNLAMVQWLDENRSEKCSPRALSAAASSGHVAVVEYLVQHKLVTAAAPALLVAASHGQLSIVQLLRGNFPHLCVAKPLQVAAKASHDEVVRYLDVNRCECCHRIPLSDLVIAKKPSKKRMRR</sequence>
<protein>
    <submittedName>
        <fullName evidence="2">Aste57867_24237 protein</fullName>
    </submittedName>
</protein>
<dbReference type="AlphaFoldDB" id="A0A485LQM2"/>
<dbReference type="InterPro" id="IPR052050">
    <property type="entry name" value="SecEffector_AnkRepeat"/>
</dbReference>
<evidence type="ECO:0000313" key="1">
    <source>
        <dbReference type="EMBL" id="KAF0683727.1"/>
    </source>
</evidence>
<evidence type="ECO:0000313" key="2">
    <source>
        <dbReference type="EMBL" id="VFU00878.1"/>
    </source>
</evidence>
<dbReference type="InterPro" id="IPR036770">
    <property type="entry name" value="Ankyrin_rpt-contain_sf"/>
</dbReference>
<dbReference type="OrthoDB" id="823504at2759"/>
<gene>
    <name evidence="2" type="primary">Aste57867_24237</name>
    <name evidence="1" type="ORF">As57867_024162</name>
    <name evidence="2" type="ORF">ASTE57867_24237</name>
</gene>
<dbReference type="PANTHER" id="PTHR46586">
    <property type="entry name" value="ANKYRIN REPEAT-CONTAINING PROTEIN"/>
    <property type="match status" value="1"/>
</dbReference>
<keyword evidence="3" id="KW-1185">Reference proteome</keyword>
<dbReference type="PANTHER" id="PTHR46586:SF3">
    <property type="entry name" value="ANKYRIN REPEAT-CONTAINING PROTEIN"/>
    <property type="match status" value="1"/>
</dbReference>
<dbReference type="Proteomes" id="UP000332933">
    <property type="component" value="Unassembled WGS sequence"/>
</dbReference>
<accession>A0A485LQM2</accession>